<dbReference type="AlphaFoldDB" id="A0A9P3UI20"/>
<evidence type="ECO:0000256" key="1">
    <source>
        <dbReference type="SAM" id="MobiDB-lite"/>
    </source>
</evidence>
<organism evidence="3 4">
    <name type="scientific">Lyophyllum shimeji</name>
    <name type="common">Hon-shimeji</name>
    <name type="synonym">Tricholoma shimeji</name>
    <dbReference type="NCBI Taxonomy" id="47721"/>
    <lineage>
        <taxon>Eukaryota</taxon>
        <taxon>Fungi</taxon>
        <taxon>Dikarya</taxon>
        <taxon>Basidiomycota</taxon>
        <taxon>Agaricomycotina</taxon>
        <taxon>Agaricomycetes</taxon>
        <taxon>Agaricomycetidae</taxon>
        <taxon>Agaricales</taxon>
        <taxon>Tricholomatineae</taxon>
        <taxon>Lyophyllaceae</taxon>
        <taxon>Lyophyllum</taxon>
    </lineage>
</organism>
<feature type="domain" description="DUF6699" evidence="2">
    <location>
        <begin position="66"/>
        <end position="202"/>
    </location>
</feature>
<dbReference type="OrthoDB" id="3172906at2759"/>
<sequence>MPGKHVRFDGIPPTPPFSYTSSLPSEDGPLTPPPLQHFGSPHAYSPLPSVPSRIHPVLGATRVPLIHYDLSLPLPSLKLHPTVPAQVLSEPATQPPLPCMTIICRHLRWSINVTASNSKHGTYVTIADVFEAIYRALRLAVTEKEFENIPTLEEKRRVDNAFRRRYKSTDDKEGYELEKRKGLKRIDFLKERHVFASLTSTPHGPEIWELNVQ</sequence>
<feature type="region of interest" description="Disordered" evidence="1">
    <location>
        <begin position="1"/>
        <end position="34"/>
    </location>
</feature>
<reference evidence="3" key="1">
    <citation type="submission" date="2022-07" db="EMBL/GenBank/DDBJ databases">
        <title>The genome of Lyophyllum shimeji provides insight into the initial evolution of ectomycorrhizal fungal genome.</title>
        <authorList>
            <person name="Kobayashi Y."/>
            <person name="Shibata T."/>
            <person name="Hirakawa H."/>
            <person name="Shigenobu S."/>
            <person name="Nishiyama T."/>
            <person name="Yamada A."/>
            <person name="Hasebe M."/>
            <person name="Kawaguchi M."/>
        </authorList>
    </citation>
    <scope>NUCLEOTIDE SEQUENCE</scope>
    <source>
        <strain evidence="3">AT787</strain>
    </source>
</reference>
<evidence type="ECO:0000313" key="3">
    <source>
        <dbReference type="EMBL" id="GLB33833.1"/>
    </source>
</evidence>
<dbReference type="EMBL" id="BRPK01000001">
    <property type="protein sequence ID" value="GLB33833.1"/>
    <property type="molecule type" value="Genomic_DNA"/>
</dbReference>
<dbReference type="InterPro" id="IPR046522">
    <property type="entry name" value="DUF6699"/>
</dbReference>
<comment type="caution">
    <text evidence="3">The sequence shown here is derived from an EMBL/GenBank/DDBJ whole genome shotgun (WGS) entry which is preliminary data.</text>
</comment>
<dbReference type="Pfam" id="PF20415">
    <property type="entry name" value="DUF6699"/>
    <property type="match status" value="1"/>
</dbReference>
<dbReference type="Proteomes" id="UP001063166">
    <property type="component" value="Unassembled WGS sequence"/>
</dbReference>
<gene>
    <name evidence="3" type="ORF">LshimejAT787_0107170</name>
</gene>
<proteinExistence type="predicted"/>
<keyword evidence="4" id="KW-1185">Reference proteome</keyword>
<evidence type="ECO:0000313" key="4">
    <source>
        <dbReference type="Proteomes" id="UP001063166"/>
    </source>
</evidence>
<evidence type="ECO:0000259" key="2">
    <source>
        <dbReference type="Pfam" id="PF20415"/>
    </source>
</evidence>
<accession>A0A9P3UI20</accession>
<protein>
    <recommendedName>
        <fullName evidence="2">DUF6699 domain-containing protein</fullName>
    </recommendedName>
</protein>
<name>A0A9P3UI20_LYOSH</name>